<dbReference type="InterPro" id="IPR013320">
    <property type="entry name" value="ConA-like_dom_sf"/>
</dbReference>
<dbReference type="InterPro" id="IPR000757">
    <property type="entry name" value="Beta-glucanase-like"/>
</dbReference>
<dbReference type="RefSeq" id="WP_179487587.1">
    <property type="nucleotide sequence ID" value="NZ_JACCBV010000001.1"/>
</dbReference>
<dbReference type="Gene3D" id="2.60.120.200">
    <property type="match status" value="1"/>
</dbReference>
<accession>A0A7Y9KIF7</accession>
<comment type="similarity">
    <text evidence="1">Belongs to the glycosyl hydrolase 16 family.</text>
</comment>
<feature type="compositionally biased region" description="Low complexity" evidence="2">
    <location>
        <begin position="54"/>
        <end position="67"/>
    </location>
</feature>
<proteinExistence type="inferred from homology"/>
<dbReference type="GO" id="GO:0005975">
    <property type="term" value="P:carbohydrate metabolic process"/>
    <property type="evidence" value="ECO:0007669"/>
    <property type="project" value="InterPro"/>
</dbReference>
<evidence type="ECO:0000256" key="3">
    <source>
        <dbReference type="SAM" id="SignalP"/>
    </source>
</evidence>
<dbReference type="InterPro" id="IPR050546">
    <property type="entry name" value="Glycosyl_Hydrlase_16"/>
</dbReference>
<dbReference type="SUPFAM" id="SSF49899">
    <property type="entry name" value="Concanavalin A-like lectins/glucanases"/>
    <property type="match status" value="1"/>
</dbReference>
<protein>
    <submittedName>
        <fullName evidence="5">Beta-glucanase (GH16 family)</fullName>
    </submittedName>
</protein>
<evidence type="ECO:0000313" key="5">
    <source>
        <dbReference type="EMBL" id="NYE18730.1"/>
    </source>
</evidence>
<dbReference type="GO" id="GO:0004553">
    <property type="term" value="F:hydrolase activity, hydrolyzing O-glycosyl compounds"/>
    <property type="evidence" value="ECO:0007669"/>
    <property type="project" value="InterPro"/>
</dbReference>
<evidence type="ECO:0000256" key="1">
    <source>
        <dbReference type="ARBA" id="ARBA00006865"/>
    </source>
</evidence>
<dbReference type="EMBL" id="JACCBV010000001">
    <property type="protein sequence ID" value="NYE18730.1"/>
    <property type="molecule type" value="Genomic_DNA"/>
</dbReference>
<feature type="signal peptide" evidence="3">
    <location>
        <begin position="1"/>
        <end position="26"/>
    </location>
</feature>
<dbReference type="Pfam" id="PF00722">
    <property type="entry name" value="Glyco_hydro_16"/>
    <property type="match status" value="1"/>
</dbReference>
<dbReference type="AlphaFoldDB" id="A0A7Y9KIF7"/>
<name>A0A7Y9KIF7_9MICO</name>
<feature type="domain" description="GH16" evidence="4">
    <location>
        <begin position="53"/>
        <end position="309"/>
    </location>
</feature>
<keyword evidence="3" id="KW-0732">Signal</keyword>
<gene>
    <name evidence="5" type="ORF">BJ991_000758</name>
</gene>
<keyword evidence="6" id="KW-1185">Reference proteome</keyword>
<dbReference type="Proteomes" id="UP000576969">
    <property type="component" value="Unassembled WGS sequence"/>
</dbReference>
<feature type="region of interest" description="Disordered" evidence="2">
    <location>
        <begin position="43"/>
        <end position="70"/>
    </location>
</feature>
<sequence length="312" mass="33646">MSTSRRRHTRRALERAFSGAVRSASAAAIVTAVALASACAASPQEAPGHGESATPTSSPTPTGPVVGDDSGLDWADEFDGALDAWRRSTGAGDWGVGSIVFYTDRDTNAFVQDGVLSIVARAEQGTDDEGRSADYTSARLVSRDAFLYGRFEARIKAPSGGGLWSAFWLLGVYDDQTGWPDVGEIDIVELVREGDTAHSTVWGNWAGHDEAWSLKIETPAEDGSWADDWHVFAAEWDPTGVTFSIDDEETGRLTPADMEDGWEWALTRPVNIVLNLAVGGDWPGEPNVDTPFPAALQVDWVRVYDTEITPAR</sequence>
<reference evidence="5 6" key="1">
    <citation type="submission" date="2020-07" db="EMBL/GenBank/DDBJ databases">
        <title>Sequencing the genomes of 1000 actinobacteria strains.</title>
        <authorList>
            <person name="Klenk H.-P."/>
        </authorList>
    </citation>
    <scope>NUCLEOTIDE SEQUENCE [LARGE SCALE GENOMIC DNA]</scope>
    <source>
        <strain evidence="5 6">DSM 24662</strain>
    </source>
</reference>
<organism evidence="5 6">
    <name type="scientific">Microbacterium immunditiarum</name>
    <dbReference type="NCBI Taxonomy" id="337480"/>
    <lineage>
        <taxon>Bacteria</taxon>
        <taxon>Bacillati</taxon>
        <taxon>Actinomycetota</taxon>
        <taxon>Actinomycetes</taxon>
        <taxon>Micrococcales</taxon>
        <taxon>Microbacteriaceae</taxon>
        <taxon>Microbacterium</taxon>
    </lineage>
</organism>
<evidence type="ECO:0000313" key="6">
    <source>
        <dbReference type="Proteomes" id="UP000576969"/>
    </source>
</evidence>
<feature type="chain" id="PRO_5038932008" evidence="3">
    <location>
        <begin position="27"/>
        <end position="312"/>
    </location>
</feature>
<dbReference type="CDD" id="cd08023">
    <property type="entry name" value="GH16_laminarinase_like"/>
    <property type="match status" value="1"/>
</dbReference>
<evidence type="ECO:0000256" key="2">
    <source>
        <dbReference type="SAM" id="MobiDB-lite"/>
    </source>
</evidence>
<dbReference type="PANTHER" id="PTHR10963">
    <property type="entry name" value="GLYCOSYL HYDROLASE-RELATED"/>
    <property type="match status" value="1"/>
</dbReference>
<dbReference type="PANTHER" id="PTHR10963:SF55">
    <property type="entry name" value="GLYCOSIDE HYDROLASE FAMILY 16 PROTEIN"/>
    <property type="match status" value="1"/>
</dbReference>
<dbReference type="PROSITE" id="PS51762">
    <property type="entry name" value="GH16_2"/>
    <property type="match status" value="1"/>
</dbReference>
<comment type="caution">
    <text evidence="5">The sequence shown here is derived from an EMBL/GenBank/DDBJ whole genome shotgun (WGS) entry which is preliminary data.</text>
</comment>
<evidence type="ECO:0000259" key="4">
    <source>
        <dbReference type="PROSITE" id="PS51762"/>
    </source>
</evidence>